<feature type="compositionally biased region" description="Polar residues" evidence="12">
    <location>
        <begin position="26"/>
        <end position="36"/>
    </location>
</feature>
<dbReference type="GO" id="GO:0005634">
    <property type="term" value="C:nucleus"/>
    <property type="evidence" value="ECO:0007669"/>
    <property type="project" value="UniProtKB-SubCell"/>
</dbReference>
<protein>
    <submittedName>
        <fullName evidence="15">SAS2</fullName>
    </submittedName>
</protein>
<reference evidence="15 16" key="1">
    <citation type="journal article" date="2021" name="DNA Res.">
        <title>Genome analysis of Candida subhashii reveals its hybrid nature and dual mitochondrial genome conformations.</title>
        <authorList>
            <person name="Mixao V."/>
            <person name="Hegedusova E."/>
            <person name="Saus E."/>
            <person name="Pryszcz L.P."/>
            <person name="Cillingova A."/>
            <person name="Nosek J."/>
            <person name="Gabaldon T."/>
        </authorList>
    </citation>
    <scope>NUCLEOTIDE SEQUENCE [LARGE SCALE GENOMIC DNA]</scope>
    <source>
        <strain evidence="15 16">CBS 10753</strain>
    </source>
</reference>
<dbReference type="GO" id="GO:0046972">
    <property type="term" value="F:histone H4K16 acetyltransferase activity"/>
    <property type="evidence" value="ECO:0007669"/>
    <property type="project" value="TreeGrafter"/>
</dbReference>
<dbReference type="GO" id="GO:0035267">
    <property type="term" value="C:NuA4 histone acetyltransferase complex"/>
    <property type="evidence" value="ECO:0007669"/>
    <property type="project" value="TreeGrafter"/>
</dbReference>
<evidence type="ECO:0000259" key="13">
    <source>
        <dbReference type="PROSITE" id="PS50157"/>
    </source>
</evidence>
<evidence type="ECO:0000256" key="4">
    <source>
        <dbReference type="ARBA" id="ARBA00022771"/>
    </source>
</evidence>
<dbReference type="AlphaFoldDB" id="A0A8J5QN70"/>
<keyword evidence="6" id="KW-0805">Transcription regulation</keyword>
<keyword evidence="5" id="KW-0862">Zinc</keyword>
<dbReference type="GO" id="GO:0006355">
    <property type="term" value="P:regulation of DNA-templated transcription"/>
    <property type="evidence" value="ECO:0007669"/>
    <property type="project" value="InterPro"/>
</dbReference>
<evidence type="ECO:0000256" key="8">
    <source>
        <dbReference type="ARBA" id="ARBA00023242"/>
    </source>
</evidence>
<gene>
    <name evidence="15" type="ORF">J8A68_003080</name>
</gene>
<feature type="domain" description="MYST-type HAT" evidence="14">
    <location>
        <begin position="56"/>
        <end position="379"/>
    </location>
</feature>
<keyword evidence="8" id="KW-0539">Nucleus</keyword>
<feature type="compositionally biased region" description="Low complexity" evidence="12">
    <location>
        <begin position="1"/>
        <end position="25"/>
    </location>
</feature>
<dbReference type="PANTHER" id="PTHR10615">
    <property type="entry name" value="HISTONE ACETYLTRANSFERASE"/>
    <property type="match status" value="1"/>
</dbReference>
<dbReference type="InterPro" id="IPR050603">
    <property type="entry name" value="MYST_HAT"/>
</dbReference>
<evidence type="ECO:0000256" key="11">
    <source>
        <dbReference type="PROSITE-ProRule" id="PRU00042"/>
    </source>
</evidence>
<keyword evidence="16" id="KW-1185">Reference proteome</keyword>
<comment type="subcellular location">
    <subcellularLocation>
        <location evidence="1">Nucleus</location>
    </subcellularLocation>
</comment>
<dbReference type="InterPro" id="IPR002717">
    <property type="entry name" value="HAT_MYST-type"/>
</dbReference>
<dbReference type="EMBL" id="JAGSYN010000138">
    <property type="protein sequence ID" value="KAG7663428.1"/>
    <property type="molecule type" value="Genomic_DNA"/>
</dbReference>
<evidence type="ECO:0000313" key="16">
    <source>
        <dbReference type="Proteomes" id="UP000694255"/>
    </source>
</evidence>
<dbReference type="PROSITE" id="PS50157">
    <property type="entry name" value="ZINC_FINGER_C2H2_2"/>
    <property type="match status" value="1"/>
</dbReference>
<dbReference type="PANTHER" id="PTHR10615:SF219">
    <property type="entry name" value="HISTONE ACETYLTRANSFERASE KAT5"/>
    <property type="match status" value="1"/>
</dbReference>
<keyword evidence="2" id="KW-0808">Transferase</keyword>
<comment type="caution">
    <text evidence="15">The sequence shown here is derived from an EMBL/GenBank/DDBJ whole genome shotgun (WGS) entry which is preliminary data.</text>
</comment>
<evidence type="ECO:0000256" key="5">
    <source>
        <dbReference type="ARBA" id="ARBA00022833"/>
    </source>
</evidence>
<dbReference type="Proteomes" id="UP000694255">
    <property type="component" value="Unassembled WGS sequence"/>
</dbReference>
<evidence type="ECO:0000256" key="1">
    <source>
        <dbReference type="ARBA" id="ARBA00004123"/>
    </source>
</evidence>
<proteinExistence type="predicted"/>
<dbReference type="OrthoDB" id="787137at2759"/>
<feature type="active site" description="Proton donor/acceptor" evidence="10">
    <location>
        <position position="300"/>
    </location>
</feature>
<dbReference type="PROSITE" id="PS51726">
    <property type="entry name" value="MYST_HAT"/>
    <property type="match status" value="1"/>
</dbReference>
<evidence type="ECO:0000256" key="2">
    <source>
        <dbReference type="ARBA" id="ARBA00022679"/>
    </source>
</evidence>
<evidence type="ECO:0000256" key="10">
    <source>
        <dbReference type="PIRSR" id="PIRSR602717-51"/>
    </source>
</evidence>
<keyword evidence="3" id="KW-0479">Metal-binding</keyword>
<dbReference type="RefSeq" id="XP_049263660.1">
    <property type="nucleotide sequence ID" value="XM_049406897.1"/>
</dbReference>
<dbReference type="GeneID" id="73469881"/>
<dbReference type="Pfam" id="PF01853">
    <property type="entry name" value="MOZ_SAS"/>
    <property type="match status" value="1"/>
</dbReference>
<feature type="domain" description="C2H2-type" evidence="13">
    <location>
        <begin position="144"/>
        <end position="173"/>
    </location>
</feature>
<keyword evidence="7" id="KW-0804">Transcription</keyword>
<evidence type="ECO:0000256" key="3">
    <source>
        <dbReference type="ARBA" id="ARBA00022723"/>
    </source>
</evidence>
<evidence type="ECO:0000256" key="6">
    <source>
        <dbReference type="ARBA" id="ARBA00023015"/>
    </source>
</evidence>
<dbReference type="InterPro" id="IPR013087">
    <property type="entry name" value="Znf_C2H2_type"/>
</dbReference>
<name>A0A8J5QN70_9ASCO</name>
<sequence length="399" mass="46146">MSCTTTTSSASTTATDTSVTTTTTTMPNDQPSSGKSTSRKKKNIISKENNSYYGLLSSPNIKRVTLGKYEFETWYGNAAYFNPNDVAHTCLGYEYSNKVAQDPSLRKLFRSSSVNNNNNNSNNNNNLTSQQGENGFQYWLDHLYVCEYCFKYTTNEQELSQHVQLCKYNKPRPTIGKLLYRDDISGPYMIREIQGFKNTLFCQNLCLFGKLFLDDKSVYYSIDHFNFYVLYGYDLSDEYPRNFKPMGFFSKEVLSYDNDNNLACICVFPSYQRRRLGSLLIEFSYALARVTPGQYRSGPEFPLSPYGKVTYLRFWSKKLAYLILQKKKLQQEITLVELSNETGFRKEDILYTLEYTQCLHFDSNNDVQLSLPNLEKWCLENSINPSRDIPLLKQECLVI</sequence>
<evidence type="ECO:0000256" key="9">
    <source>
        <dbReference type="ARBA" id="ARBA00023315"/>
    </source>
</evidence>
<feature type="region of interest" description="Disordered" evidence="12">
    <location>
        <begin position="1"/>
        <end position="43"/>
    </location>
</feature>
<keyword evidence="4 11" id="KW-0863">Zinc-finger</keyword>
<accession>A0A8J5QN70</accession>
<keyword evidence="9" id="KW-0012">Acyltransferase</keyword>
<dbReference type="GO" id="GO:0008270">
    <property type="term" value="F:zinc ion binding"/>
    <property type="evidence" value="ECO:0007669"/>
    <property type="project" value="UniProtKB-KW"/>
</dbReference>
<evidence type="ECO:0000313" key="15">
    <source>
        <dbReference type="EMBL" id="KAG7663428.1"/>
    </source>
</evidence>
<evidence type="ECO:0000259" key="14">
    <source>
        <dbReference type="PROSITE" id="PS51726"/>
    </source>
</evidence>
<evidence type="ECO:0000256" key="7">
    <source>
        <dbReference type="ARBA" id="ARBA00023163"/>
    </source>
</evidence>
<evidence type="ECO:0000256" key="12">
    <source>
        <dbReference type="SAM" id="MobiDB-lite"/>
    </source>
</evidence>
<organism evidence="15 16">
    <name type="scientific">[Candida] subhashii</name>
    <dbReference type="NCBI Taxonomy" id="561895"/>
    <lineage>
        <taxon>Eukaryota</taxon>
        <taxon>Fungi</taxon>
        <taxon>Dikarya</taxon>
        <taxon>Ascomycota</taxon>
        <taxon>Saccharomycotina</taxon>
        <taxon>Pichiomycetes</taxon>
        <taxon>Debaryomycetaceae</taxon>
        <taxon>Spathaspora</taxon>
    </lineage>
</organism>